<accession>A0A8T2IMJ8</accession>
<dbReference type="EMBL" id="JAACNH010000011">
    <property type="protein sequence ID" value="KAG8432088.1"/>
    <property type="molecule type" value="Genomic_DNA"/>
</dbReference>
<dbReference type="PROSITE" id="PS50824">
    <property type="entry name" value="DAPIN"/>
    <property type="match status" value="1"/>
</dbReference>
<evidence type="ECO:0000259" key="1">
    <source>
        <dbReference type="PROSITE" id="PS50824"/>
    </source>
</evidence>
<dbReference type="AlphaFoldDB" id="A0A8T2IMJ8"/>
<dbReference type="SUPFAM" id="SSF47986">
    <property type="entry name" value="DEATH domain"/>
    <property type="match status" value="1"/>
</dbReference>
<name>A0A8T2IMJ8_9PIPI</name>
<keyword evidence="3" id="KW-1185">Reference proteome</keyword>
<dbReference type="Pfam" id="PF02758">
    <property type="entry name" value="PYRIN"/>
    <property type="match status" value="1"/>
</dbReference>
<dbReference type="OrthoDB" id="10058437at2759"/>
<reference evidence="2" key="1">
    <citation type="thesis" date="2020" institute="ProQuest LLC" country="789 East Eisenhower Parkway, Ann Arbor, MI, USA">
        <title>Comparative Genomics and Chromosome Evolution.</title>
        <authorList>
            <person name="Mudd A.B."/>
        </authorList>
    </citation>
    <scope>NUCLEOTIDE SEQUENCE</scope>
    <source>
        <strain evidence="2">Female2</strain>
        <tissue evidence="2">Blood</tissue>
    </source>
</reference>
<dbReference type="SMART" id="SM01289">
    <property type="entry name" value="PYRIN"/>
    <property type="match status" value="1"/>
</dbReference>
<dbReference type="InterPro" id="IPR004020">
    <property type="entry name" value="DAPIN"/>
</dbReference>
<proteinExistence type="predicted"/>
<evidence type="ECO:0000313" key="2">
    <source>
        <dbReference type="EMBL" id="KAG8432088.1"/>
    </source>
</evidence>
<dbReference type="InterPro" id="IPR011029">
    <property type="entry name" value="DEATH-like_dom_sf"/>
</dbReference>
<protein>
    <recommendedName>
        <fullName evidence="1">Pyrin domain-containing protein</fullName>
    </recommendedName>
</protein>
<organism evidence="2 3">
    <name type="scientific">Hymenochirus boettgeri</name>
    <name type="common">Congo dwarf clawed frog</name>
    <dbReference type="NCBI Taxonomy" id="247094"/>
    <lineage>
        <taxon>Eukaryota</taxon>
        <taxon>Metazoa</taxon>
        <taxon>Chordata</taxon>
        <taxon>Craniata</taxon>
        <taxon>Vertebrata</taxon>
        <taxon>Euteleostomi</taxon>
        <taxon>Amphibia</taxon>
        <taxon>Batrachia</taxon>
        <taxon>Anura</taxon>
        <taxon>Pipoidea</taxon>
        <taxon>Pipidae</taxon>
        <taxon>Pipinae</taxon>
        <taxon>Hymenochirus</taxon>
    </lineage>
</organism>
<dbReference type="Proteomes" id="UP000812440">
    <property type="component" value="Unassembled WGS sequence"/>
</dbReference>
<gene>
    <name evidence="2" type="ORF">GDO86_018837</name>
</gene>
<feature type="non-terminal residue" evidence="2">
    <location>
        <position position="1"/>
    </location>
</feature>
<comment type="caution">
    <text evidence="2">The sequence shown here is derived from an EMBL/GenBank/DDBJ whole genome shotgun (WGS) entry which is preliminary data.</text>
</comment>
<sequence length="142" mass="15960">MENEIKSRICEALENLQSKSFKKFKSFLGEIKLKPGYSKIPKGELEEIDASDLADLLVRYYTEQYALEVTIQVLNNVNEKQLALDLQRPDKQDDLPRVTIALGRAVSHGNKRRCQGQLQGLPGDSLTEHVQEALLPGSSHRG</sequence>
<dbReference type="Gene3D" id="1.10.533.10">
    <property type="entry name" value="Death Domain, Fas"/>
    <property type="match status" value="1"/>
</dbReference>
<evidence type="ECO:0000313" key="3">
    <source>
        <dbReference type="Proteomes" id="UP000812440"/>
    </source>
</evidence>
<feature type="domain" description="Pyrin" evidence="1">
    <location>
        <begin position="1"/>
        <end position="92"/>
    </location>
</feature>